<evidence type="ECO:0000313" key="6">
    <source>
        <dbReference type="EMBL" id="VAX07239.1"/>
    </source>
</evidence>
<dbReference type="InterPro" id="IPR000774">
    <property type="entry name" value="PPIase_FKBP_N"/>
</dbReference>
<reference evidence="6" key="1">
    <citation type="submission" date="2018-06" db="EMBL/GenBank/DDBJ databases">
        <authorList>
            <person name="Zhirakovskaya E."/>
        </authorList>
    </citation>
    <scope>NUCLEOTIDE SEQUENCE</scope>
</reference>
<dbReference type="Gene3D" id="1.10.287.460">
    <property type="entry name" value="Peptidyl-prolyl cis-trans isomerase, FKBP-type, N-terminal domain"/>
    <property type="match status" value="1"/>
</dbReference>
<organism evidence="6">
    <name type="scientific">hydrothermal vent metagenome</name>
    <dbReference type="NCBI Taxonomy" id="652676"/>
    <lineage>
        <taxon>unclassified sequences</taxon>
        <taxon>metagenomes</taxon>
        <taxon>ecological metagenomes</taxon>
    </lineage>
</organism>
<evidence type="ECO:0000256" key="2">
    <source>
        <dbReference type="ARBA" id="ARBA00013194"/>
    </source>
</evidence>
<dbReference type="GO" id="GO:0003755">
    <property type="term" value="F:peptidyl-prolyl cis-trans isomerase activity"/>
    <property type="evidence" value="ECO:0007669"/>
    <property type="project" value="UniProtKB-KW"/>
</dbReference>
<name>A0A3B1AMS3_9ZZZZ</name>
<accession>A0A3B1AMS3</accession>
<sequence length="224" mass="24216">MKIEYGFMVLLLGLSVTTYSAASALETDKQKVSYIMGFQAGSQLQRQGFDIDLDTMMMALKDGLSGNQPKLTGEEAAVVMQKFQAEQEAEKASARAENAKAGAAFLAENKTKTGVIELDNGLQYKVVQAGTGKQPTATDTVTVHYRGTLLNGKEFDSSYSRNEPINFTVNGVIPGWTQILQLMKEGAKWHVVIPSDLAYGPRGAGSDIGPDATLIFDIELIKVN</sequence>
<dbReference type="Pfam" id="PF00254">
    <property type="entry name" value="FKBP_C"/>
    <property type="match status" value="1"/>
</dbReference>
<evidence type="ECO:0000256" key="4">
    <source>
        <dbReference type="ARBA" id="ARBA00023235"/>
    </source>
</evidence>
<dbReference type="PANTHER" id="PTHR43811">
    <property type="entry name" value="FKBP-TYPE PEPTIDYL-PROLYL CIS-TRANS ISOMERASE FKPA"/>
    <property type="match status" value="1"/>
</dbReference>
<dbReference type="AlphaFoldDB" id="A0A3B1AMS3"/>
<evidence type="ECO:0000256" key="3">
    <source>
        <dbReference type="ARBA" id="ARBA00023110"/>
    </source>
</evidence>
<comment type="catalytic activity">
    <reaction evidence="1">
        <text>[protein]-peptidylproline (omega=180) = [protein]-peptidylproline (omega=0)</text>
        <dbReference type="Rhea" id="RHEA:16237"/>
        <dbReference type="Rhea" id="RHEA-COMP:10747"/>
        <dbReference type="Rhea" id="RHEA-COMP:10748"/>
        <dbReference type="ChEBI" id="CHEBI:83833"/>
        <dbReference type="ChEBI" id="CHEBI:83834"/>
        <dbReference type="EC" id="5.2.1.8"/>
    </reaction>
</comment>
<dbReference type="EMBL" id="UOFX01000022">
    <property type="protein sequence ID" value="VAX07239.1"/>
    <property type="molecule type" value="Genomic_DNA"/>
</dbReference>
<dbReference type="PANTHER" id="PTHR43811:SF57">
    <property type="entry name" value="FKBP-TYPE PEPTIDYL-PROLYL CIS-TRANS ISOMERASE FKPA-RELATED"/>
    <property type="match status" value="1"/>
</dbReference>
<keyword evidence="3" id="KW-0697">Rotamase</keyword>
<dbReference type="InterPro" id="IPR001179">
    <property type="entry name" value="PPIase_FKBP_dom"/>
</dbReference>
<dbReference type="FunFam" id="3.10.50.40:FF:000006">
    <property type="entry name" value="Peptidyl-prolyl cis-trans isomerase"/>
    <property type="match status" value="1"/>
</dbReference>
<dbReference type="InterPro" id="IPR046357">
    <property type="entry name" value="PPIase_dom_sf"/>
</dbReference>
<dbReference type="Gene3D" id="3.10.50.40">
    <property type="match status" value="1"/>
</dbReference>
<evidence type="ECO:0000259" key="5">
    <source>
        <dbReference type="PROSITE" id="PS50059"/>
    </source>
</evidence>
<feature type="domain" description="PPIase FKBP-type" evidence="5">
    <location>
        <begin position="138"/>
        <end position="224"/>
    </location>
</feature>
<evidence type="ECO:0000256" key="1">
    <source>
        <dbReference type="ARBA" id="ARBA00000971"/>
    </source>
</evidence>
<dbReference type="SUPFAM" id="SSF54534">
    <property type="entry name" value="FKBP-like"/>
    <property type="match status" value="1"/>
</dbReference>
<dbReference type="Pfam" id="PF01346">
    <property type="entry name" value="FKBP_N"/>
    <property type="match status" value="1"/>
</dbReference>
<dbReference type="EC" id="5.2.1.8" evidence="2"/>
<keyword evidence="4 6" id="KW-0413">Isomerase</keyword>
<dbReference type="PROSITE" id="PS50059">
    <property type="entry name" value="FKBP_PPIASE"/>
    <property type="match status" value="1"/>
</dbReference>
<protein>
    <recommendedName>
        <fullName evidence="2">peptidylprolyl isomerase</fullName>
        <ecNumber evidence="2">5.2.1.8</ecNumber>
    </recommendedName>
</protein>
<proteinExistence type="predicted"/>
<dbReference type="GO" id="GO:0006457">
    <property type="term" value="P:protein folding"/>
    <property type="evidence" value="ECO:0007669"/>
    <property type="project" value="InterPro"/>
</dbReference>
<dbReference type="InterPro" id="IPR036944">
    <property type="entry name" value="PPIase_FKBP_N_sf"/>
</dbReference>
<gene>
    <name evidence="6" type="ORF">MNBD_GAMMA26-1095</name>
</gene>